<sequence length="37" mass="4389">MNLQGTPQAIDWGQRDPRHSIFIKAFRFLDLRVVFTN</sequence>
<evidence type="ECO:0000313" key="1">
    <source>
        <dbReference type="EMBL" id="JAD94757.1"/>
    </source>
</evidence>
<protein>
    <submittedName>
        <fullName evidence="1">Uncharacterized protein</fullName>
    </submittedName>
</protein>
<proteinExistence type="predicted"/>
<organism evidence="1">
    <name type="scientific">Arundo donax</name>
    <name type="common">Giant reed</name>
    <name type="synonym">Donax arundinaceus</name>
    <dbReference type="NCBI Taxonomy" id="35708"/>
    <lineage>
        <taxon>Eukaryota</taxon>
        <taxon>Viridiplantae</taxon>
        <taxon>Streptophyta</taxon>
        <taxon>Embryophyta</taxon>
        <taxon>Tracheophyta</taxon>
        <taxon>Spermatophyta</taxon>
        <taxon>Magnoliopsida</taxon>
        <taxon>Liliopsida</taxon>
        <taxon>Poales</taxon>
        <taxon>Poaceae</taxon>
        <taxon>PACMAD clade</taxon>
        <taxon>Arundinoideae</taxon>
        <taxon>Arundineae</taxon>
        <taxon>Arundo</taxon>
    </lineage>
</organism>
<reference evidence="1" key="1">
    <citation type="submission" date="2014-09" db="EMBL/GenBank/DDBJ databases">
        <authorList>
            <person name="Magalhaes I.L.F."/>
            <person name="Oliveira U."/>
            <person name="Santos F.R."/>
            <person name="Vidigal T.H.D.A."/>
            <person name="Brescovit A.D."/>
            <person name="Santos A.J."/>
        </authorList>
    </citation>
    <scope>NUCLEOTIDE SEQUENCE</scope>
    <source>
        <tissue evidence="1">Shoot tissue taken approximately 20 cm above the soil surface</tissue>
    </source>
</reference>
<dbReference type="AlphaFoldDB" id="A0A0A9EFE5"/>
<dbReference type="EMBL" id="GBRH01203138">
    <property type="protein sequence ID" value="JAD94757.1"/>
    <property type="molecule type" value="Transcribed_RNA"/>
</dbReference>
<name>A0A0A9EFE5_ARUDO</name>
<reference evidence="1" key="2">
    <citation type="journal article" date="2015" name="Data Brief">
        <title>Shoot transcriptome of the giant reed, Arundo donax.</title>
        <authorList>
            <person name="Barrero R.A."/>
            <person name="Guerrero F.D."/>
            <person name="Moolhuijzen P."/>
            <person name="Goolsby J.A."/>
            <person name="Tidwell J."/>
            <person name="Bellgard S.E."/>
            <person name="Bellgard M.I."/>
        </authorList>
    </citation>
    <scope>NUCLEOTIDE SEQUENCE</scope>
    <source>
        <tissue evidence="1">Shoot tissue taken approximately 20 cm above the soil surface</tissue>
    </source>
</reference>
<accession>A0A0A9EFE5</accession>